<evidence type="ECO:0000313" key="7">
    <source>
        <dbReference type="Proteomes" id="UP000011137"/>
    </source>
</evidence>
<dbReference type="GO" id="GO:0008270">
    <property type="term" value="F:zinc ion binding"/>
    <property type="evidence" value="ECO:0007669"/>
    <property type="project" value="TreeGrafter"/>
</dbReference>
<dbReference type="InterPro" id="IPR020602">
    <property type="entry name" value="GTP_CycHdrlase_I_dom"/>
</dbReference>
<comment type="catalytic activity">
    <reaction evidence="1">
        <text>GTP + H2O = 7,8-dihydroneopterin 3'-triphosphate + formate + H(+)</text>
        <dbReference type="Rhea" id="RHEA:17473"/>
        <dbReference type="ChEBI" id="CHEBI:15377"/>
        <dbReference type="ChEBI" id="CHEBI:15378"/>
        <dbReference type="ChEBI" id="CHEBI:15740"/>
        <dbReference type="ChEBI" id="CHEBI:37565"/>
        <dbReference type="ChEBI" id="CHEBI:58462"/>
        <dbReference type="EC" id="3.5.4.16"/>
    </reaction>
</comment>
<dbReference type="HAMAP" id="MF_00223">
    <property type="entry name" value="FolE"/>
    <property type="match status" value="1"/>
</dbReference>
<comment type="pathway">
    <text evidence="2">Cofactor biosynthesis; 7,8-dihydroneopterin triphosphate biosynthesis; 7,8-dihydroneopterin triphosphate from GTP: step 1/1.</text>
</comment>
<dbReference type="InterPro" id="IPR043133">
    <property type="entry name" value="GTP-CH-I_C/QueF"/>
</dbReference>
<dbReference type="RefSeq" id="YP_007378975.1">
    <property type="nucleotide sequence ID" value="NC_020158.1"/>
</dbReference>
<gene>
    <name evidence="6" type="primary">70</name>
    <name evidence="6" type="ORF">HVTV1_70</name>
</gene>
<dbReference type="InterPro" id="IPR043134">
    <property type="entry name" value="GTP-CH-I_N"/>
</dbReference>
<dbReference type="PROSITE" id="PS00860">
    <property type="entry name" value="GTP_CYCLOHYDROL_1_2"/>
    <property type="match status" value="1"/>
</dbReference>
<dbReference type="GO" id="GO:0003934">
    <property type="term" value="F:GTP cyclohydrolase I activity"/>
    <property type="evidence" value="ECO:0007669"/>
    <property type="project" value="UniProtKB-EC"/>
</dbReference>
<keyword evidence="4 6" id="KW-0378">Hydrolase</keyword>
<dbReference type="KEGG" id="vg:14477311"/>
<dbReference type="GO" id="GO:0046654">
    <property type="term" value="P:tetrahydrofolate biosynthetic process"/>
    <property type="evidence" value="ECO:0007669"/>
    <property type="project" value="InterPro"/>
</dbReference>
<accession>L7TGV6</accession>
<evidence type="ECO:0000256" key="2">
    <source>
        <dbReference type="ARBA" id="ARBA00005080"/>
    </source>
</evidence>
<keyword evidence="7" id="KW-1185">Reference proteome</keyword>
<evidence type="ECO:0000256" key="4">
    <source>
        <dbReference type="ARBA" id="ARBA00022801"/>
    </source>
</evidence>
<dbReference type="NCBIfam" id="NF006825">
    <property type="entry name" value="PRK09347.1-2"/>
    <property type="match status" value="1"/>
</dbReference>
<feature type="domain" description="GTP cyclohydrolase I" evidence="5">
    <location>
        <begin position="17"/>
        <end position="195"/>
    </location>
</feature>
<dbReference type="SUPFAM" id="SSF55620">
    <property type="entry name" value="Tetrahydrobiopterin biosynthesis enzymes-like"/>
    <property type="match status" value="1"/>
</dbReference>
<proteinExistence type="inferred from homology"/>
<dbReference type="EMBL" id="KC117377">
    <property type="protein sequence ID" value="AGC34439.1"/>
    <property type="molecule type" value="Genomic_DNA"/>
</dbReference>
<dbReference type="Pfam" id="PF01227">
    <property type="entry name" value="GTP_cyclohydroI"/>
    <property type="match status" value="1"/>
</dbReference>
<protein>
    <recommendedName>
        <fullName evidence="3">GTP cyclohydrolase I</fullName>
        <ecNumber evidence="3">3.5.4.16</ecNumber>
    </recommendedName>
</protein>
<organism evidence="6 7">
    <name type="scientific">Haloarcula vallismortis tailed virus 1</name>
    <dbReference type="NCBI Taxonomy" id="1262528"/>
    <lineage>
        <taxon>Viruses</taxon>
        <taxon>Duplodnaviria</taxon>
        <taxon>Heunggongvirae</taxon>
        <taxon>Uroviricota</taxon>
        <taxon>Caudoviricetes</taxon>
        <taxon>Thumleimavirales</taxon>
        <taxon>Druskaviridae</taxon>
        <taxon>Tredecimvirus</taxon>
        <taxon>Tredecimvirus thailandense</taxon>
        <taxon>Tredecimvirus HVTV1</taxon>
    </lineage>
</organism>
<evidence type="ECO:0000313" key="6">
    <source>
        <dbReference type="EMBL" id="AGC34439.1"/>
    </source>
</evidence>
<dbReference type="GeneID" id="14477311"/>
<dbReference type="Gene3D" id="1.10.286.10">
    <property type="match status" value="1"/>
</dbReference>
<dbReference type="InterPro" id="IPR001474">
    <property type="entry name" value="GTP_CycHdrlase_I"/>
</dbReference>
<dbReference type="InterPro" id="IPR018234">
    <property type="entry name" value="GTP_CycHdrlase_I_CS"/>
</dbReference>
<dbReference type="UniPathway" id="UPA00848">
    <property type="reaction ID" value="UER00151"/>
</dbReference>
<evidence type="ECO:0000259" key="5">
    <source>
        <dbReference type="Pfam" id="PF01227"/>
    </source>
</evidence>
<dbReference type="Proteomes" id="UP000011137">
    <property type="component" value="Segment"/>
</dbReference>
<dbReference type="OrthoDB" id="9799at10239"/>
<dbReference type="FunFam" id="3.30.1130.10:FF:000001">
    <property type="entry name" value="GTP cyclohydrolase 1"/>
    <property type="match status" value="1"/>
</dbReference>
<sequence>MDDDMKASEVDYDAAVQAAEDFIEALGLDLDNEHLKGTPTRLAKSRAYELFEGLRQDPREHLERTFEDNESVSDQFVIVDNIQVESMCAHHFLPFRGRAHVGYIPDEEVVGLSKLARVVRGYARRPQVQERLTNQIADAIHEELEPQAVVVFVRAEHECMSCRGIEEAHSATRTTALRGQAREEPHIKDEFFQMLRTGE</sequence>
<evidence type="ECO:0000256" key="1">
    <source>
        <dbReference type="ARBA" id="ARBA00001052"/>
    </source>
</evidence>
<dbReference type="EC" id="3.5.4.16" evidence="3"/>
<dbReference type="GO" id="GO:0006729">
    <property type="term" value="P:tetrahydrobiopterin biosynthetic process"/>
    <property type="evidence" value="ECO:0007669"/>
    <property type="project" value="TreeGrafter"/>
</dbReference>
<dbReference type="PANTHER" id="PTHR11109">
    <property type="entry name" value="GTP CYCLOHYDROLASE I"/>
    <property type="match status" value="1"/>
</dbReference>
<dbReference type="GO" id="GO:0005525">
    <property type="term" value="F:GTP binding"/>
    <property type="evidence" value="ECO:0007669"/>
    <property type="project" value="TreeGrafter"/>
</dbReference>
<dbReference type="NCBIfam" id="TIGR00063">
    <property type="entry name" value="folE"/>
    <property type="match status" value="1"/>
</dbReference>
<evidence type="ECO:0000256" key="3">
    <source>
        <dbReference type="ARBA" id="ARBA00012715"/>
    </source>
</evidence>
<dbReference type="Gene3D" id="3.30.1130.10">
    <property type="match status" value="1"/>
</dbReference>
<name>L7TGV6_9CAUD</name>
<reference evidence="6 7" key="1">
    <citation type="journal article" date="2013" name="J. Virol.">
        <title>Insights into head-tailed viruses infecting extremely halophilic archaea.</title>
        <authorList>
            <person name="Pietila M.K."/>
            <person name="Laurinmaki P."/>
            <person name="Russell D.A."/>
            <person name="Ko C.C."/>
            <person name="Jacobs-Sera D."/>
            <person name="Butcher S.J."/>
            <person name="Bamford D.H."/>
            <person name="Hendrix R.W."/>
        </authorList>
    </citation>
    <scope>NUCLEOTIDE SEQUENCE [LARGE SCALE GENOMIC DNA]</scope>
</reference>
<dbReference type="NCBIfam" id="NF006826">
    <property type="entry name" value="PRK09347.1-3"/>
    <property type="match status" value="1"/>
</dbReference>
<dbReference type="PANTHER" id="PTHR11109:SF7">
    <property type="entry name" value="GTP CYCLOHYDROLASE 1"/>
    <property type="match status" value="1"/>
</dbReference>